<reference evidence="1" key="1">
    <citation type="submission" date="2018-05" db="EMBL/GenBank/DDBJ databases">
        <authorList>
            <person name="Lanie J.A."/>
            <person name="Ng W.-L."/>
            <person name="Kazmierczak K.M."/>
            <person name="Andrzejewski T.M."/>
            <person name="Davidsen T.M."/>
            <person name="Wayne K.J."/>
            <person name="Tettelin H."/>
            <person name="Glass J.I."/>
            <person name="Rusch D."/>
            <person name="Podicherti R."/>
            <person name="Tsui H.-C.T."/>
            <person name="Winkler M.E."/>
        </authorList>
    </citation>
    <scope>NUCLEOTIDE SEQUENCE</scope>
</reference>
<proteinExistence type="predicted"/>
<evidence type="ECO:0000313" key="1">
    <source>
        <dbReference type="EMBL" id="SVD15723.1"/>
    </source>
</evidence>
<dbReference type="AlphaFoldDB" id="A0A382T167"/>
<name>A0A382T167_9ZZZZ</name>
<organism evidence="1">
    <name type="scientific">marine metagenome</name>
    <dbReference type="NCBI Taxonomy" id="408172"/>
    <lineage>
        <taxon>unclassified sequences</taxon>
        <taxon>metagenomes</taxon>
        <taxon>ecological metagenomes</taxon>
    </lineage>
</organism>
<gene>
    <name evidence="1" type="ORF">METZ01_LOCUS368577</name>
</gene>
<sequence length="46" mass="5100">MFSKDDTLGSFPPRQWRLTLLPLNGSISGTINLLKRLRGQGGQLTD</sequence>
<accession>A0A382T167</accession>
<protein>
    <submittedName>
        <fullName evidence="1">Uncharacterized protein</fullName>
    </submittedName>
</protein>
<dbReference type="EMBL" id="UINC01133039">
    <property type="protein sequence ID" value="SVD15723.1"/>
    <property type="molecule type" value="Genomic_DNA"/>
</dbReference>
<feature type="non-terminal residue" evidence="1">
    <location>
        <position position="46"/>
    </location>
</feature>